<protein>
    <recommendedName>
        <fullName evidence="2">G domain-containing protein</fullName>
    </recommendedName>
</protein>
<dbReference type="Gene3D" id="3.40.50.300">
    <property type="entry name" value="P-loop containing nucleotide triphosphate hydrolases"/>
    <property type="match status" value="1"/>
</dbReference>
<evidence type="ECO:0000259" key="2">
    <source>
        <dbReference type="Pfam" id="PF01926"/>
    </source>
</evidence>
<dbReference type="EMBL" id="FOSP01000003">
    <property type="protein sequence ID" value="SFK28653.1"/>
    <property type="molecule type" value="Genomic_DNA"/>
</dbReference>
<name>A0A1I3YA48_9PROT</name>
<dbReference type="GO" id="GO:0005525">
    <property type="term" value="F:GTP binding"/>
    <property type="evidence" value="ECO:0007669"/>
    <property type="project" value="InterPro"/>
</dbReference>
<feature type="transmembrane region" description="Helical" evidence="1">
    <location>
        <begin position="40"/>
        <end position="57"/>
    </location>
</feature>
<dbReference type="InterPro" id="IPR027417">
    <property type="entry name" value="P-loop_NTPase"/>
</dbReference>
<dbReference type="Pfam" id="PF01926">
    <property type="entry name" value="MMR_HSR1"/>
    <property type="match status" value="1"/>
</dbReference>
<evidence type="ECO:0000313" key="3">
    <source>
        <dbReference type="EMBL" id="SFK28653.1"/>
    </source>
</evidence>
<accession>A0A1I3YA48</accession>
<reference evidence="4" key="1">
    <citation type="submission" date="2016-10" db="EMBL/GenBank/DDBJ databases">
        <authorList>
            <person name="Varghese N."/>
            <person name="Submissions S."/>
        </authorList>
    </citation>
    <scope>NUCLEOTIDE SEQUENCE [LARGE SCALE GENOMIC DNA]</scope>
    <source>
        <strain evidence="4">Nm69</strain>
    </source>
</reference>
<keyword evidence="4" id="KW-1185">Reference proteome</keyword>
<dbReference type="GO" id="GO:0002098">
    <property type="term" value="P:tRNA wobble uridine modification"/>
    <property type="evidence" value="ECO:0007669"/>
    <property type="project" value="TreeGrafter"/>
</dbReference>
<dbReference type="OrthoDB" id="238366at2"/>
<feature type="transmembrane region" description="Helical" evidence="1">
    <location>
        <begin position="12"/>
        <end position="34"/>
    </location>
</feature>
<dbReference type="AlphaFoldDB" id="A0A1I3YA48"/>
<dbReference type="InterPro" id="IPR006073">
    <property type="entry name" value="GTP-bd"/>
</dbReference>
<keyword evidence="1" id="KW-1133">Transmembrane helix</keyword>
<dbReference type="PANTHER" id="PTHR42714:SF2">
    <property type="entry name" value="TRNA MODIFICATION GTPASE GTPBP3, MITOCHONDRIAL"/>
    <property type="match status" value="1"/>
</dbReference>
<evidence type="ECO:0000313" key="4">
    <source>
        <dbReference type="Proteomes" id="UP000199533"/>
    </source>
</evidence>
<keyword evidence="1" id="KW-0812">Transmembrane</keyword>
<evidence type="ECO:0000256" key="1">
    <source>
        <dbReference type="SAM" id="Phobius"/>
    </source>
</evidence>
<keyword evidence="1" id="KW-0472">Membrane</keyword>
<gene>
    <name evidence="3" type="ORF">SAMN05216302_100399</name>
</gene>
<dbReference type="STRING" id="52441.SAMN05216302_100399"/>
<dbReference type="GO" id="GO:0005829">
    <property type="term" value="C:cytosol"/>
    <property type="evidence" value="ECO:0007669"/>
    <property type="project" value="TreeGrafter"/>
</dbReference>
<proteinExistence type="predicted"/>
<sequence>MKLLPYGMDSLRLLAFILLILPFLALLGFGMAWLWQHGFLLFWAFVMLLCSGLGYGLQQWLLRRDRKLLAEAATEPNPEWPLSADDAWQQVQTLAESCKPEDWPLEKGDWILKLGQRAMETVARCYYPDVEKPLLELTVPHTLLVIERAGHDLRRDVTENIPFSNRLTIGDLFRMQRWRNRAEQVFNVYRAGRAIVNPIDALLGEAWRHLRERSFLQARDELHRWFLRTYIRKVGYYAIDLYSGRLALTDDEPVTSRTSQSSADMDNLDKIQNAAGSIEEPLRILVLGRTNAGKSSLINALFGKLTTVSDILPDSTQMLKPFVLSREGLTQALIFDTPGYDSEYFDTKQLQFAAQDVDLILWVSPANRPDRQTERDCLDALRIFQSTQMNRRPPPLLVVVSHIDRLRPTGEWCPPYDLMHPKNTKAANMRAAVHAVADDLAMPVDHVIPVCLMENHSYNVDDALWAAILNCQEEALKIRLLRCVDEKKKTENWTLLRRQMINAGRLLRRLPEMLDKQNASNK</sequence>
<dbReference type="Proteomes" id="UP000199533">
    <property type="component" value="Unassembled WGS sequence"/>
</dbReference>
<dbReference type="PANTHER" id="PTHR42714">
    <property type="entry name" value="TRNA MODIFICATION GTPASE GTPBP3"/>
    <property type="match status" value="1"/>
</dbReference>
<dbReference type="GO" id="GO:0030488">
    <property type="term" value="P:tRNA methylation"/>
    <property type="evidence" value="ECO:0007669"/>
    <property type="project" value="TreeGrafter"/>
</dbReference>
<dbReference type="RefSeq" id="WP_090697068.1">
    <property type="nucleotide sequence ID" value="NZ_FOSP01000003.1"/>
</dbReference>
<feature type="domain" description="G" evidence="2">
    <location>
        <begin position="283"/>
        <end position="372"/>
    </location>
</feature>
<dbReference type="SUPFAM" id="SSF52540">
    <property type="entry name" value="P-loop containing nucleoside triphosphate hydrolases"/>
    <property type="match status" value="1"/>
</dbReference>
<organism evidence="3 4">
    <name type="scientific">Nitrosomonas aestuarii</name>
    <dbReference type="NCBI Taxonomy" id="52441"/>
    <lineage>
        <taxon>Bacteria</taxon>
        <taxon>Pseudomonadati</taxon>
        <taxon>Pseudomonadota</taxon>
        <taxon>Betaproteobacteria</taxon>
        <taxon>Nitrosomonadales</taxon>
        <taxon>Nitrosomonadaceae</taxon>
        <taxon>Nitrosomonas</taxon>
    </lineage>
</organism>